<dbReference type="RefSeq" id="WP_074778503.1">
    <property type="nucleotide sequence ID" value="NZ_FOGN01000001.1"/>
</dbReference>
<dbReference type="STRING" id="653930.SAMN05216589_1337"/>
<dbReference type="OrthoDB" id="6121078at2"/>
<name>A0A1I4J062_9GAMM</name>
<organism evidence="2 3">
    <name type="scientific">Halopseudomonas bauzanensis</name>
    <dbReference type="NCBI Taxonomy" id="653930"/>
    <lineage>
        <taxon>Bacteria</taxon>
        <taxon>Pseudomonadati</taxon>
        <taxon>Pseudomonadota</taxon>
        <taxon>Gammaproteobacteria</taxon>
        <taxon>Pseudomonadales</taxon>
        <taxon>Pseudomonadaceae</taxon>
        <taxon>Halopseudomonas</taxon>
    </lineage>
</organism>
<dbReference type="InterPro" id="IPR046493">
    <property type="entry name" value="DUF6586"/>
</dbReference>
<evidence type="ECO:0000313" key="4">
    <source>
        <dbReference type="Proteomes" id="UP000186904"/>
    </source>
</evidence>
<dbReference type="Proteomes" id="UP000186904">
    <property type="component" value="Unassembled WGS sequence"/>
</dbReference>
<protein>
    <recommendedName>
        <fullName evidence="5">PasA protein</fullName>
    </recommendedName>
</protein>
<evidence type="ECO:0000313" key="1">
    <source>
        <dbReference type="EMBL" id="SER69944.1"/>
    </source>
</evidence>
<dbReference type="EMBL" id="FOUA01000001">
    <property type="protein sequence ID" value="SFL59603.1"/>
    <property type="molecule type" value="Genomic_DNA"/>
</dbReference>
<gene>
    <name evidence="2" type="ORF">SAMN04487855_0290</name>
    <name evidence="1" type="ORF">SAMN05216589_1337</name>
</gene>
<evidence type="ECO:0000313" key="3">
    <source>
        <dbReference type="Proteomes" id="UP000186599"/>
    </source>
</evidence>
<reference evidence="3 4" key="1">
    <citation type="submission" date="2016-10" db="EMBL/GenBank/DDBJ databases">
        <authorList>
            <person name="de Groot N.N."/>
        </authorList>
    </citation>
    <scope>NUCLEOTIDE SEQUENCE [LARGE SCALE GENOMIC DNA]</scope>
    <source>
        <strain evidence="2 3">CGMCC 1.9095</strain>
        <strain evidence="1 4">DSM 22558</strain>
    </source>
</reference>
<dbReference type="Pfam" id="PF20227">
    <property type="entry name" value="DUF6586"/>
    <property type="match status" value="1"/>
</dbReference>
<dbReference type="EMBL" id="FOGN01000001">
    <property type="protein sequence ID" value="SER69944.1"/>
    <property type="molecule type" value="Genomic_DNA"/>
</dbReference>
<dbReference type="Proteomes" id="UP000186599">
    <property type="component" value="Unassembled WGS sequence"/>
</dbReference>
<evidence type="ECO:0008006" key="5">
    <source>
        <dbReference type="Google" id="ProtNLM"/>
    </source>
</evidence>
<keyword evidence="3" id="KW-1185">Reference proteome</keyword>
<sequence length="168" mass="18506">MANEIYTRTNQALSFARLALTSWEAAAGATDLGAMTQARYHREHVLFHGYRAVLALIHEIAERYRWPLLDARDVEQVLRGDLSERFPGPELGELTQLAMDDGNWLAGLLRAWGQLFAAEAAPSRTAAAGELIATTAAPVAEWGIDEAQAALAALAAQIERYREGMQEW</sequence>
<proteinExistence type="predicted"/>
<accession>A0A1I4J062</accession>
<dbReference type="AlphaFoldDB" id="A0A1I4J062"/>
<evidence type="ECO:0000313" key="2">
    <source>
        <dbReference type="EMBL" id="SFL59603.1"/>
    </source>
</evidence>